<dbReference type="InterPro" id="IPR004013">
    <property type="entry name" value="PHP_dom"/>
</dbReference>
<dbReference type="Pfam" id="PF17657">
    <property type="entry name" value="DNA_pol3_finger"/>
    <property type="match status" value="1"/>
</dbReference>
<dbReference type="PANTHER" id="PTHR32294:SF0">
    <property type="entry name" value="DNA POLYMERASE III SUBUNIT ALPHA"/>
    <property type="match status" value="1"/>
</dbReference>
<sequence>MFLNTHSFFSFRYGVMHPKSLLQEAQRLGLTSLALTDINNTSGCMNFLRLAPDYGIRPLVGVDFRNGIQQQFVTIAQNNEGFREINNYLSPLLHAKTKVPAVAPAFQHVFVIYPFSSQRAYSLRENEYIGVNPRDVLKIPFSKSKDQIHNMVVMQSGSFRHQLDFNIHRLLRAIDNNTLLSKLPKSEQASVDDQLLSEEQLTACFKDYPQLIQNTQNILDSCSVNFEFGTEHPHKNIQSYNSSPSEDIQHLRRLCLQGMPYRFAQPSIKIYRRLALELDIIQKKGFVSYFLVNWDILKYARSKGYFYVGRGSGANSVVAYLLRITDVDPIELDLYFERFINLYRTNPPDFDIDFSWRDREDVIRYIFERFGAERVCLIATYSTFKFKAIVRELGKVFGLPPHEIDKISDNPTQPSDHVTQLILKYATHMDEIPSHLSVHAGGVIISEKPIHSYTATNLPPKGFPITHFDMVVAEDIGLYKFDILSQRGLEKIKDAIAIVRVNRPNAPTIDIHDTKRFFEDEKIKHLLRNGQAIGCFYVESPAMRMLLKKLKADTYLGLVAASSVIRPGVAKSGMMREYILRFRMPEKRSEAHPILAQLMPETFGVMVYQEDVIKVAHYFAGLDLGEADILRRGMSGKFRSRTEFHQVKQKFFHNCIQMHRGEKLTHEVWKQIESFAGYAFAKGHSASYAIESYQSLYLKAHYPLEYMVAVINNGGGFYSRETYIHEARQQGAIIQPPCINTSHQHTHIIGDTIYLGFHVIQQLSLKNAARIISHRTALTAFDSLEQFLETVPIGIEHTKTLIRIGAFRSIEPNKKKLLWKFLFLTNQHKKPNQLYPMFPPQNKKVQLPALFYDKREDIYDELEILHFSLESPFDLVNQRPIDLIIYAHEIAQYKGKIVTMLGYLVTAKRTTTKSGTRMYFGTFLDEKGQFIDTVHFPPVAKQYSFRGQGIYELTGKVVEEFDFLTLEIITMTRSSYANMEDVMKDELLNNR</sequence>
<dbReference type="AlphaFoldDB" id="A0A1M6NU39"/>
<dbReference type="InterPro" id="IPR003141">
    <property type="entry name" value="Pol/His_phosphatase_N"/>
</dbReference>
<dbReference type="EMBL" id="FRAA01000002">
    <property type="protein sequence ID" value="SHJ99144.1"/>
    <property type="molecule type" value="Genomic_DNA"/>
</dbReference>
<evidence type="ECO:0000256" key="6">
    <source>
        <dbReference type="ARBA" id="ARBA00022932"/>
    </source>
</evidence>
<keyword evidence="6" id="KW-0239">DNA-directed DNA polymerase</keyword>
<evidence type="ECO:0000256" key="1">
    <source>
        <dbReference type="ARBA" id="ARBA00012417"/>
    </source>
</evidence>
<dbReference type="GO" id="GO:0003887">
    <property type="term" value="F:DNA-directed DNA polymerase activity"/>
    <property type="evidence" value="ECO:0007669"/>
    <property type="project" value="UniProtKB-KW"/>
</dbReference>
<dbReference type="InterPro" id="IPR016195">
    <property type="entry name" value="Pol/histidinol_Pase-like"/>
</dbReference>
<dbReference type="Gene3D" id="1.10.150.870">
    <property type="match status" value="1"/>
</dbReference>
<evidence type="ECO:0000256" key="7">
    <source>
        <dbReference type="ARBA" id="ARBA00049244"/>
    </source>
</evidence>
<name>A0A1M6NU39_REIAG</name>
<dbReference type="PANTHER" id="PTHR32294">
    <property type="entry name" value="DNA POLYMERASE III SUBUNIT ALPHA"/>
    <property type="match status" value="1"/>
</dbReference>
<dbReference type="SMART" id="SM00481">
    <property type="entry name" value="POLIIIAc"/>
    <property type="match status" value="1"/>
</dbReference>
<keyword evidence="4" id="KW-0548">Nucleotidyltransferase</keyword>
<reference evidence="10" key="1">
    <citation type="submission" date="2016-11" db="EMBL/GenBank/DDBJ databases">
        <authorList>
            <person name="Varghese N."/>
            <person name="Submissions S."/>
        </authorList>
    </citation>
    <scope>NUCLEOTIDE SEQUENCE [LARGE SCALE GENOMIC DNA]</scope>
    <source>
        <strain evidence="10">DSM 26134</strain>
    </source>
</reference>
<dbReference type="CDD" id="cd04485">
    <property type="entry name" value="DnaE_OBF"/>
    <property type="match status" value="1"/>
</dbReference>
<evidence type="ECO:0000259" key="8">
    <source>
        <dbReference type="SMART" id="SM00481"/>
    </source>
</evidence>
<proteinExistence type="predicted"/>
<dbReference type="EC" id="2.7.7.7" evidence="1"/>
<evidence type="ECO:0000313" key="9">
    <source>
        <dbReference type="EMBL" id="SHJ99144.1"/>
    </source>
</evidence>
<evidence type="ECO:0000256" key="2">
    <source>
        <dbReference type="ARBA" id="ARBA00019114"/>
    </source>
</evidence>
<gene>
    <name evidence="9" type="ORF">SAMN04488028_102406</name>
</gene>
<dbReference type="SUPFAM" id="SSF89550">
    <property type="entry name" value="PHP domain-like"/>
    <property type="match status" value="1"/>
</dbReference>
<dbReference type="Pfam" id="PF07733">
    <property type="entry name" value="DNA_pol3_alpha"/>
    <property type="match status" value="1"/>
</dbReference>
<dbReference type="RefSeq" id="WP_073121377.1">
    <property type="nucleotide sequence ID" value="NZ_FRAA01000002.1"/>
</dbReference>
<dbReference type="Pfam" id="PF14579">
    <property type="entry name" value="HHH_6"/>
    <property type="match status" value="1"/>
</dbReference>
<dbReference type="InterPro" id="IPR004805">
    <property type="entry name" value="DnaE2/DnaE/PolC"/>
</dbReference>
<evidence type="ECO:0000256" key="3">
    <source>
        <dbReference type="ARBA" id="ARBA00022679"/>
    </source>
</evidence>
<dbReference type="STRING" id="156994.SAMN04488028_102406"/>
<evidence type="ECO:0000256" key="5">
    <source>
        <dbReference type="ARBA" id="ARBA00022705"/>
    </source>
</evidence>
<keyword evidence="10" id="KW-1185">Reference proteome</keyword>
<feature type="domain" description="Polymerase/histidinol phosphatase N-terminal" evidence="8">
    <location>
        <begin position="1"/>
        <end position="68"/>
    </location>
</feature>
<dbReference type="InterPro" id="IPR040982">
    <property type="entry name" value="DNA_pol3_finger"/>
</dbReference>
<organism evidence="9 10">
    <name type="scientific">Reichenbachiella agariperforans</name>
    <dbReference type="NCBI Taxonomy" id="156994"/>
    <lineage>
        <taxon>Bacteria</taxon>
        <taxon>Pseudomonadati</taxon>
        <taxon>Bacteroidota</taxon>
        <taxon>Cytophagia</taxon>
        <taxon>Cytophagales</taxon>
        <taxon>Reichenbachiellaceae</taxon>
        <taxon>Reichenbachiella</taxon>
    </lineage>
</organism>
<dbReference type="GO" id="GO:0008408">
    <property type="term" value="F:3'-5' exonuclease activity"/>
    <property type="evidence" value="ECO:0007669"/>
    <property type="project" value="InterPro"/>
</dbReference>
<evidence type="ECO:0000256" key="4">
    <source>
        <dbReference type="ARBA" id="ARBA00022695"/>
    </source>
</evidence>
<dbReference type="InterPro" id="IPR029460">
    <property type="entry name" value="DNAPol_HHH"/>
</dbReference>
<comment type="catalytic activity">
    <reaction evidence="7">
        <text>DNA(n) + a 2'-deoxyribonucleoside 5'-triphosphate = DNA(n+1) + diphosphate</text>
        <dbReference type="Rhea" id="RHEA:22508"/>
        <dbReference type="Rhea" id="RHEA-COMP:17339"/>
        <dbReference type="Rhea" id="RHEA-COMP:17340"/>
        <dbReference type="ChEBI" id="CHEBI:33019"/>
        <dbReference type="ChEBI" id="CHEBI:61560"/>
        <dbReference type="ChEBI" id="CHEBI:173112"/>
        <dbReference type="EC" id="2.7.7.7"/>
    </reaction>
</comment>
<evidence type="ECO:0000313" key="10">
    <source>
        <dbReference type="Proteomes" id="UP000184474"/>
    </source>
</evidence>
<keyword evidence="3" id="KW-0808">Transferase</keyword>
<dbReference type="GO" id="GO:0006260">
    <property type="term" value="P:DNA replication"/>
    <property type="evidence" value="ECO:0007669"/>
    <property type="project" value="UniProtKB-KW"/>
</dbReference>
<dbReference type="NCBIfam" id="TIGR00594">
    <property type="entry name" value="polc"/>
    <property type="match status" value="1"/>
</dbReference>
<dbReference type="Gene3D" id="3.20.20.140">
    <property type="entry name" value="Metal-dependent hydrolases"/>
    <property type="match status" value="2"/>
</dbReference>
<accession>A0A1M6NU39</accession>
<dbReference type="InterPro" id="IPR011708">
    <property type="entry name" value="DNA_pol3_alpha_NTPase_dom"/>
</dbReference>
<dbReference type="Proteomes" id="UP000184474">
    <property type="component" value="Unassembled WGS sequence"/>
</dbReference>
<dbReference type="Pfam" id="PF02811">
    <property type="entry name" value="PHP"/>
    <property type="match status" value="1"/>
</dbReference>
<protein>
    <recommendedName>
        <fullName evidence="2">DNA polymerase III subunit alpha</fullName>
        <ecNumber evidence="1">2.7.7.7</ecNumber>
    </recommendedName>
</protein>
<keyword evidence="5" id="KW-0235">DNA replication</keyword>